<dbReference type="PaxDb" id="4113-PGSC0003DMT400088419"/>
<protein>
    <submittedName>
        <fullName evidence="2">Uncharacterized protein</fullName>
    </submittedName>
</protein>
<evidence type="ECO:0000256" key="1">
    <source>
        <dbReference type="SAM" id="MobiDB-lite"/>
    </source>
</evidence>
<proteinExistence type="predicted"/>
<organism evidence="2 3">
    <name type="scientific">Solanum tuberosum</name>
    <name type="common">Potato</name>
    <dbReference type="NCBI Taxonomy" id="4113"/>
    <lineage>
        <taxon>Eukaryota</taxon>
        <taxon>Viridiplantae</taxon>
        <taxon>Streptophyta</taxon>
        <taxon>Embryophyta</taxon>
        <taxon>Tracheophyta</taxon>
        <taxon>Spermatophyta</taxon>
        <taxon>Magnoliopsida</taxon>
        <taxon>eudicotyledons</taxon>
        <taxon>Gunneridae</taxon>
        <taxon>Pentapetalae</taxon>
        <taxon>asterids</taxon>
        <taxon>lamiids</taxon>
        <taxon>Solanales</taxon>
        <taxon>Solanaceae</taxon>
        <taxon>Solanoideae</taxon>
        <taxon>Solaneae</taxon>
        <taxon>Solanum</taxon>
    </lineage>
</organism>
<name>M1DFX8_SOLTU</name>
<evidence type="ECO:0000313" key="3">
    <source>
        <dbReference type="Proteomes" id="UP000011115"/>
    </source>
</evidence>
<sequence length="111" mass="12370">MGSKVSQRSSRRRAKQVGEPDLDCCLNHSSCWRLCKTRQAKLLLDASPTMKAKRQGKDITGQKRTKKLKKLKKGIPRDRHDNSSICRVALQLAKSSKVLALGKNQFGDGHG</sequence>
<reference evidence="3" key="1">
    <citation type="journal article" date="2011" name="Nature">
        <title>Genome sequence and analysis of the tuber crop potato.</title>
        <authorList>
            <consortium name="The Potato Genome Sequencing Consortium"/>
        </authorList>
    </citation>
    <scope>NUCLEOTIDE SEQUENCE [LARGE SCALE GENOMIC DNA]</scope>
    <source>
        <strain evidence="3">cv. DM1-3 516 R44</strain>
    </source>
</reference>
<feature type="compositionally biased region" description="Basic residues" evidence="1">
    <location>
        <begin position="63"/>
        <end position="74"/>
    </location>
</feature>
<evidence type="ECO:0000313" key="2">
    <source>
        <dbReference type="EnsemblPlants" id="PGSC0003DMT400088419"/>
    </source>
</evidence>
<dbReference type="InParanoid" id="M1DFX8"/>
<keyword evidence="3" id="KW-1185">Reference proteome</keyword>
<dbReference type="Proteomes" id="UP000011115">
    <property type="component" value="Unassembled WGS sequence"/>
</dbReference>
<dbReference type="Gramene" id="PGSC0003DMT400088419">
    <property type="protein sequence ID" value="PGSC0003DMT400088419"/>
    <property type="gene ID" value="PGSC0003DMG400037990"/>
</dbReference>
<dbReference type="HOGENOM" id="CLU_2162925_0_0_1"/>
<accession>M1DFX8</accession>
<feature type="region of interest" description="Disordered" evidence="1">
    <location>
        <begin position="47"/>
        <end position="80"/>
    </location>
</feature>
<reference evidence="2" key="2">
    <citation type="submission" date="2015-06" db="UniProtKB">
        <authorList>
            <consortium name="EnsemblPlants"/>
        </authorList>
    </citation>
    <scope>IDENTIFICATION</scope>
    <source>
        <strain evidence="2">DM1-3 516 R44</strain>
    </source>
</reference>
<dbReference type="AlphaFoldDB" id="M1DFX8"/>
<dbReference type="EnsemblPlants" id="PGSC0003DMT400088419">
    <property type="protein sequence ID" value="PGSC0003DMT400088419"/>
    <property type="gene ID" value="PGSC0003DMG400037990"/>
</dbReference>